<keyword evidence="6" id="KW-0460">Magnesium</keyword>
<evidence type="ECO:0000256" key="2">
    <source>
        <dbReference type="ARBA" id="ARBA00022649"/>
    </source>
</evidence>
<gene>
    <name evidence="9" type="ORF">SAMN05660706_1599</name>
</gene>
<dbReference type="OrthoDB" id="5368631at2"/>
<dbReference type="InterPro" id="IPR002716">
    <property type="entry name" value="PIN_dom"/>
</dbReference>
<evidence type="ECO:0000256" key="5">
    <source>
        <dbReference type="ARBA" id="ARBA00022801"/>
    </source>
</evidence>
<sequence length="155" mass="18226">MDGALLDTNILVDWLRWHRSSRPKTDERRFNSQSAKELIEDFIINDKDIFISCHTLKELLQYPNISEQEESRINTLLPQFAKVLSTTPEVARTAGYLSRRSVEYREHNIEDCYIAATAITYKLPLYTRNPGDFKYIPHPDLEIVIPYQYQPEKAY</sequence>
<proteinExistence type="inferred from homology"/>
<dbReference type="Proteomes" id="UP000199584">
    <property type="component" value="Unassembled WGS sequence"/>
</dbReference>
<evidence type="ECO:0000256" key="1">
    <source>
        <dbReference type="ARBA" id="ARBA00001946"/>
    </source>
</evidence>
<dbReference type="GO" id="GO:0046872">
    <property type="term" value="F:metal ion binding"/>
    <property type="evidence" value="ECO:0007669"/>
    <property type="project" value="UniProtKB-KW"/>
</dbReference>
<evidence type="ECO:0000256" key="7">
    <source>
        <dbReference type="ARBA" id="ARBA00038093"/>
    </source>
</evidence>
<evidence type="ECO:0000256" key="3">
    <source>
        <dbReference type="ARBA" id="ARBA00022722"/>
    </source>
</evidence>
<dbReference type="GO" id="GO:0004518">
    <property type="term" value="F:nuclease activity"/>
    <property type="evidence" value="ECO:0007669"/>
    <property type="project" value="UniProtKB-KW"/>
</dbReference>
<feature type="domain" description="PIN" evidence="8">
    <location>
        <begin position="5"/>
        <end position="131"/>
    </location>
</feature>
<organism evidence="9 10">
    <name type="scientific">Desulfoscipio geothermicus DSM 3669</name>
    <dbReference type="NCBI Taxonomy" id="1121426"/>
    <lineage>
        <taxon>Bacteria</taxon>
        <taxon>Bacillati</taxon>
        <taxon>Bacillota</taxon>
        <taxon>Clostridia</taxon>
        <taxon>Eubacteriales</taxon>
        <taxon>Desulfallaceae</taxon>
        <taxon>Desulfoscipio</taxon>
    </lineage>
</organism>
<keyword evidence="5" id="KW-0378">Hydrolase</keyword>
<dbReference type="Gene3D" id="3.40.50.1010">
    <property type="entry name" value="5'-nuclease"/>
    <property type="match status" value="1"/>
</dbReference>
<name>A0A1I6ELN4_9FIRM</name>
<keyword evidence="3" id="KW-0540">Nuclease</keyword>
<accession>A0A1I6ELN4</accession>
<dbReference type="InterPro" id="IPR050556">
    <property type="entry name" value="Type_II_TA_system_RNase"/>
</dbReference>
<dbReference type="PANTHER" id="PTHR33653">
    <property type="entry name" value="RIBONUCLEASE VAPC2"/>
    <property type="match status" value="1"/>
</dbReference>
<comment type="similarity">
    <text evidence="7">Belongs to the PINc/VapC protein family.</text>
</comment>
<dbReference type="EMBL" id="FOYM01000059">
    <property type="protein sequence ID" value="SFR18471.1"/>
    <property type="molecule type" value="Genomic_DNA"/>
</dbReference>
<dbReference type="GO" id="GO:0016787">
    <property type="term" value="F:hydrolase activity"/>
    <property type="evidence" value="ECO:0007669"/>
    <property type="project" value="UniProtKB-KW"/>
</dbReference>
<keyword evidence="2" id="KW-1277">Toxin-antitoxin system</keyword>
<protein>
    <recommendedName>
        <fullName evidence="8">PIN domain-containing protein</fullName>
    </recommendedName>
</protein>
<evidence type="ECO:0000259" key="8">
    <source>
        <dbReference type="Pfam" id="PF01850"/>
    </source>
</evidence>
<dbReference type="AlphaFoldDB" id="A0A1I6ELN4"/>
<reference evidence="10" key="1">
    <citation type="submission" date="2016-10" db="EMBL/GenBank/DDBJ databases">
        <authorList>
            <person name="Varghese N."/>
            <person name="Submissions S."/>
        </authorList>
    </citation>
    <scope>NUCLEOTIDE SEQUENCE [LARGE SCALE GENOMIC DNA]</scope>
    <source>
        <strain evidence="10">DSM 3669</strain>
    </source>
</reference>
<evidence type="ECO:0000256" key="6">
    <source>
        <dbReference type="ARBA" id="ARBA00022842"/>
    </source>
</evidence>
<dbReference type="SUPFAM" id="SSF88723">
    <property type="entry name" value="PIN domain-like"/>
    <property type="match status" value="1"/>
</dbReference>
<dbReference type="STRING" id="39060.SAMN05660706_1599"/>
<keyword evidence="10" id="KW-1185">Reference proteome</keyword>
<evidence type="ECO:0000313" key="10">
    <source>
        <dbReference type="Proteomes" id="UP000199584"/>
    </source>
</evidence>
<comment type="cofactor">
    <cofactor evidence="1">
        <name>Mg(2+)</name>
        <dbReference type="ChEBI" id="CHEBI:18420"/>
    </cofactor>
</comment>
<dbReference type="InterPro" id="IPR029060">
    <property type="entry name" value="PIN-like_dom_sf"/>
</dbReference>
<dbReference type="PANTHER" id="PTHR33653:SF1">
    <property type="entry name" value="RIBONUCLEASE VAPC2"/>
    <property type="match status" value="1"/>
</dbReference>
<evidence type="ECO:0000313" key="9">
    <source>
        <dbReference type="EMBL" id="SFR18471.1"/>
    </source>
</evidence>
<evidence type="ECO:0000256" key="4">
    <source>
        <dbReference type="ARBA" id="ARBA00022723"/>
    </source>
</evidence>
<keyword evidence="4" id="KW-0479">Metal-binding</keyword>
<dbReference type="Pfam" id="PF01850">
    <property type="entry name" value="PIN"/>
    <property type="match status" value="1"/>
</dbReference>
<dbReference type="RefSeq" id="WP_092487929.1">
    <property type="nucleotide sequence ID" value="NZ_FOYM01000059.1"/>
</dbReference>